<dbReference type="InterPro" id="IPR002036">
    <property type="entry name" value="YbeY"/>
</dbReference>
<proteinExistence type="inferred from homology"/>
<dbReference type="NCBIfam" id="TIGR00043">
    <property type="entry name" value="rRNA maturation RNase YbeY"/>
    <property type="match status" value="1"/>
</dbReference>
<evidence type="ECO:0000256" key="6">
    <source>
        <dbReference type="ARBA" id="ARBA00022801"/>
    </source>
</evidence>
<gene>
    <name evidence="9" type="primary">YBEY</name>
</gene>
<keyword evidence="4" id="KW-0479">Metal-binding</keyword>
<keyword evidence="8" id="KW-1185">Reference proteome</keyword>
<dbReference type="GO" id="GO:0006364">
    <property type="term" value="P:rRNA processing"/>
    <property type="evidence" value="ECO:0007669"/>
    <property type="project" value="InterPro"/>
</dbReference>
<dbReference type="Gene3D" id="3.40.390.30">
    <property type="entry name" value="Metalloproteases ('zincins'), catalytic domain"/>
    <property type="match status" value="1"/>
</dbReference>
<name>A0A6J0UW16_9SAUR</name>
<organism evidence="8 9">
    <name type="scientific">Pogona vitticeps</name>
    <name type="common">central bearded dragon</name>
    <dbReference type="NCBI Taxonomy" id="103695"/>
    <lineage>
        <taxon>Eukaryota</taxon>
        <taxon>Metazoa</taxon>
        <taxon>Chordata</taxon>
        <taxon>Craniata</taxon>
        <taxon>Vertebrata</taxon>
        <taxon>Euteleostomi</taxon>
        <taxon>Lepidosauria</taxon>
        <taxon>Squamata</taxon>
        <taxon>Bifurcata</taxon>
        <taxon>Unidentata</taxon>
        <taxon>Episquamata</taxon>
        <taxon>Toxicofera</taxon>
        <taxon>Iguania</taxon>
        <taxon>Acrodonta</taxon>
        <taxon>Agamidae</taxon>
        <taxon>Amphibolurinae</taxon>
        <taxon>Pogona</taxon>
    </lineage>
</organism>
<dbReference type="InParanoid" id="A0A6J0UW16"/>
<sequence length="165" mass="19354">MSLIIRNLQQTISIRRVPLRKKTEQLRCILGVQQFDLGLICVSNRHIQWLNKTYKGKNIPTDVLAFPFHENLNINELPYPSTRDEYDLGDIFLGVEYIYQQCKEYKEDYNNVLTVTVAHGMCHLLGYKHNTEADWLQMYEKEIQVLQALNKLSGTNLQPLTKNHF</sequence>
<evidence type="ECO:0000256" key="7">
    <source>
        <dbReference type="ARBA" id="ARBA00022833"/>
    </source>
</evidence>
<reference evidence="8" key="1">
    <citation type="submission" date="2025-05" db="UniProtKB">
        <authorList>
            <consortium name="RefSeq"/>
        </authorList>
    </citation>
    <scope>NUCLEOTIDE SEQUENCE [LARGE SCALE GENOMIC DNA]</scope>
</reference>
<dbReference type="RefSeq" id="XP_020664891.1">
    <property type="nucleotide sequence ID" value="XM_020809232.2"/>
</dbReference>
<evidence type="ECO:0000256" key="5">
    <source>
        <dbReference type="ARBA" id="ARBA00022759"/>
    </source>
</evidence>
<comment type="cofactor">
    <cofactor evidence="1">
        <name>Zn(2+)</name>
        <dbReference type="ChEBI" id="CHEBI:29105"/>
    </cofactor>
</comment>
<dbReference type="PROSITE" id="PS01306">
    <property type="entry name" value="UPF0054"/>
    <property type="match status" value="1"/>
</dbReference>
<protein>
    <submittedName>
        <fullName evidence="9">Endoribonuclease YbeY isoform X1</fullName>
    </submittedName>
</protein>
<keyword evidence="3" id="KW-0540">Nuclease</keyword>
<dbReference type="CTD" id="54059"/>
<dbReference type="KEGG" id="pvt:110087489"/>
<dbReference type="OrthoDB" id="27226at2759"/>
<dbReference type="InterPro" id="IPR023091">
    <property type="entry name" value="MetalPrtase_cat_dom_sf_prd"/>
</dbReference>
<dbReference type="PANTHER" id="PTHR46986">
    <property type="entry name" value="ENDORIBONUCLEASE YBEY, CHLOROPLASTIC"/>
    <property type="match status" value="1"/>
</dbReference>
<dbReference type="PANTHER" id="PTHR46986:SF1">
    <property type="entry name" value="ENDORIBONUCLEASE YBEY, CHLOROPLASTIC"/>
    <property type="match status" value="1"/>
</dbReference>
<dbReference type="HAMAP" id="MF_00009">
    <property type="entry name" value="Endoribonucl_YbeY"/>
    <property type="match status" value="1"/>
</dbReference>
<evidence type="ECO:0000313" key="8">
    <source>
        <dbReference type="Proteomes" id="UP001652642"/>
    </source>
</evidence>
<evidence type="ECO:0000256" key="3">
    <source>
        <dbReference type="ARBA" id="ARBA00022722"/>
    </source>
</evidence>
<evidence type="ECO:0000256" key="1">
    <source>
        <dbReference type="ARBA" id="ARBA00001947"/>
    </source>
</evidence>
<dbReference type="InterPro" id="IPR020549">
    <property type="entry name" value="YbeY_CS"/>
</dbReference>
<dbReference type="SUPFAM" id="SSF55486">
    <property type="entry name" value="Metalloproteases ('zincins'), catalytic domain"/>
    <property type="match status" value="1"/>
</dbReference>
<dbReference type="GO" id="GO:0046872">
    <property type="term" value="F:metal ion binding"/>
    <property type="evidence" value="ECO:0007669"/>
    <property type="project" value="UniProtKB-KW"/>
</dbReference>
<dbReference type="Proteomes" id="UP001652642">
    <property type="component" value="Chromosome 1"/>
</dbReference>
<accession>A0A6J0UW16</accession>
<reference evidence="9" key="2">
    <citation type="submission" date="2025-08" db="UniProtKB">
        <authorList>
            <consortium name="RefSeq"/>
        </authorList>
    </citation>
    <scope>IDENTIFICATION</scope>
</reference>
<keyword evidence="5" id="KW-0255">Endonuclease</keyword>
<dbReference type="GeneID" id="110087489"/>
<keyword evidence="6" id="KW-0378">Hydrolase</keyword>
<evidence type="ECO:0000256" key="4">
    <source>
        <dbReference type="ARBA" id="ARBA00022723"/>
    </source>
</evidence>
<comment type="similarity">
    <text evidence="2">Belongs to the endoribonuclease YbeY family.</text>
</comment>
<dbReference type="Pfam" id="PF02130">
    <property type="entry name" value="YbeY"/>
    <property type="match status" value="1"/>
</dbReference>
<dbReference type="GO" id="GO:0004519">
    <property type="term" value="F:endonuclease activity"/>
    <property type="evidence" value="ECO:0007669"/>
    <property type="project" value="UniProtKB-KW"/>
</dbReference>
<evidence type="ECO:0000256" key="2">
    <source>
        <dbReference type="ARBA" id="ARBA00010875"/>
    </source>
</evidence>
<dbReference type="GO" id="GO:0004222">
    <property type="term" value="F:metalloendopeptidase activity"/>
    <property type="evidence" value="ECO:0007669"/>
    <property type="project" value="InterPro"/>
</dbReference>
<evidence type="ECO:0000313" key="9">
    <source>
        <dbReference type="RefSeq" id="XP_020664891.1"/>
    </source>
</evidence>
<dbReference type="AlphaFoldDB" id="A0A6J0UW16"/>
<keyword evidence="7" id="KW-0862">Zinc</keyword>